<evidence type="ECO:0000256" key="4">
    <source>
        <dbReference type="SAM" id="Phobius"/>
    </source>
</evidence>
<feature type="compositionally biased region" description="Basic and acidic residues" evidence="3">
    <location>
        <begin position="401"/>
        <end position="417"/>
    </location>
</feature>
<feature type="transmembrane region" description="Helical" evidence="4">
    <location>
        <begin position="106"/>
        <end position="132"/>
    </location>
</feature>
<dbReference type="GO" id="GO:0015074">
    <property type="term" value="P:DNA integration"/>
    <property type="evidence" value="ECO:0007669"/>
    <property type="project" value="InterPro"/>
</dbReference>
<dbReference type="OrthoDB" id="5869617at2759"/>
<feature type="transmembrane region" description="Helical" evidence="4">
    <location>
        <begin position="51"/>
        <end position="70"/>
    </location>
</feature>
<keyword evidence="4" id="KW-0812">Transmembrane</keyword>
<keyword evidence="4" id="KW-1133">Transmembrane helix</keyword>
<evidence type="ECO:0000256" key="2">
    <source>
        <dbReference type="ARBA" id="ARBA00023172"/>
    </source>
</evidence>
<feature type="compositionally biased region" description="Basic and acidic residues" evidence="3">
    <location>
        <begin position="354"/>
        <end position="368"/>
    </location>
</feature>
<organism evidence="6 7">
    <name type="scientific">Diploscapter pachys</name>
    <dbReference type="NCBI Taxonomy" id="2018661"/>
    <lineage>
        <taxon>Eukaryota</taxon>
        <taxon>Metazoa</taxon>
        <taxon>Ecdysozoa</taxon>
        <taxon>Nematoda</taxon>
        <taxon>Chromadorea</taxon>
        <taxon>Rhabditida</taxon>
        <taxon>Rhabditina</taxon>
        <taxon>Rhabditomorpha</taxon>
        <taxon>Rhabditoidea</taxon>
        <taxon>Rhabditidae</taxon>
        <taxon>Diploscapter</taxon>
    </lineage>
</organism>
<feature type="region of interest" description="Disordered" evidence="3">
    <location>
        <begin position="674"/>
        <end position="740"/>
    </location>
</feature>
<keyword evidence="2" id="KW-0233">DNA recombination</keyword>
<dbReference type="GO" id="GO:0003677">
    <property type="term" value="F:DNA binding"/>
    <property type="evidence" value="ECO:0007669"/>
    <property type="project" value="UniProtKB-KW"/>
</dbReference>
<dbReference type="EMBL" id="LIAE01010644">
    <property type="protein sequence ID" value="PAV57306.1"/>
    <property type="molecule type" value="Genomic_DNA"/>
</dbReference>
<evidence type="ECO:0000256" key="3">
    <source>
        <dbReference type="SAM" id="MobiDB-lite"/>
    </source>
</evidence>
<accession>A0A2A2J6A7</accession>
<dbReference type="GO" id="GO:0006310">
    <property type="term" value="P:DNA recombination"/>
    <property type="evidence" value="ECO:0007669"/>
    <property type="project" value="UniProtKB-KW"/>
</dbReference>
<dbReference type="InterPro" id="IPR013762">
    <property type="entry name" value="Integrase-like_cat_sf"/>
</dbReference>
<dbReference type="InterPro" id="IPR004107">
    <property type="entry name" value="Integrase_SAM-like_N"/>
</dbReference>
<dbReference type="InterPro" id="IPR044068">
    <property type="entry name" value="CB"/>
</dbReference>
<comment type="caution">
    <text evidence="6">The sequence shown here is derived from an EMBL/GenBank/DDBJ whole genome shotgun (WGS) entry which is preliminary data.</text>
</comment>
<dbReference type="Gene3D" id="1.10.443.10">
    <property type="entry name" value="Intergrase catalytic core"/>
    <property type="match status" value="1"/>
</dbReference>
<evidence type="ECO:0000313" key="7">
    <source>
        <dbReference type="Proteomes" id="UP000218231"/>
    </source>
</evidence>
<feature type="transmembrane region" description="Helical" evidence="4">
    <location>
        <begin position="193"/>
        <end position="214"/>
    </location>
</feature>
<feature type="region of interest" description="Disordered" evidence="3">
    <location>
        <begin position="1007"/>
        <end position="1049"/>
    </location>
</feature>
<evidence type="ECO:0000259" key="5">
    <source>
        <dbReference type="PROSITE" id="PS51900"/>
    </source>
</evidence>
<gene>
    <name evidence="6" type="ORF">WR25_20380</name>
</gene>
<proteinExistence type="predicted"/>
<dbReference type="Proteomes" id="UP000218231">
    <property type="component" value="Unassembled WGS sequence"/>
</dbReference>
<dbReference type="SUPFAM" id="SSF56349">
    <property type="entry name" value="DNA breaking-rejoining enzymes"/>
    <property type="match status" value="1"/>
</dbReference>
<protein>
    <recommendedName>
        <fullName evidence="5">Core-binding (CB) domain-containing protein</fullName>
    </recommendedName>
</protein>
<keyword evidence="1" id="KW-0238">DNA-binding</keyword>
<dbReference type="PROSITE" id="PS51900">
    <property type="entry name" value="CB"/>
    <property type="match status" value="1"/>
</dbReference>
<dbReference type="Pfam" id="PF02899">
    <property type="entry name" value="Phage_int_SAM_1"/>
    <property type="match status" value="1"/>
</dbReference>
<dbReference type="Gene3D" id="1.10.150.130">
    <property type="match status" value="1"/>
</dbReference>
<evidence type="ECO:0000256" key="1">
    <source>
        <dbReference type="ARBA" id="ARBA00023125"/>
    </source>
</evidence>
<name>A0A2A2J6A7_9BILA</name>
<dbReference type="PANTHER" id="PTHR35617">
    <property type="entry name" value="PHAGE_INTEGRASE DOMAIN-CONTAINING PROTEIN"/>
    <property type="match status" value="1"/>
</dbReference>
<feature type="compositionally biased region" description="Basic and acidic residues" evidence="3">
    <location>
        <begin position="1010"/>
        <end position="1033"/>
    </location>
</feature>
<dbReference type="InterPro" id="IPR010998">
    <property type="entry name" value="Integrase_recombinase_N"/>
</dbReference>
<dbReference type="PANTHER" id="PTHR35617:SF3">
    <property type="entry name" value="CORE-BINDING (CB) DOMAIN-CONTAINING PROTEIN"/>
    <property type="match status" value="1"/>
</dbReference>
<reference evidence="6 7" key="1">
    <citation type="journal article" date="2017" name="Curr. Biol.">
        <title>Genome architecture and evolution of a unichromosomal asexual nematode.</title>
        <authorList>
            <person name="Fradin H."/>
            <person name="Zegar C."/>
            <person name="Gutwein M."/>
            <person name="Lucas J."/>
            <person name="Kovtun M."/>
            <person name="Corcoran D."/>
            <person name="Baugh L.R."/>
            <person name="Kiontke K."/>
            <person name="Gunsalus K."/>
            <person name="Fitch D.H."/>
            <person name="Piano F."/>
        </authorList>
    </citation>
    <scope>NUCLEOTIDE SEQUENCE [LARGE SCALE GENOMIC DNA]</scope>
    <source>
        <strain evidence="6">PF1309</strain>
    </source>
</reference>
<feature type="compositionally biased region" description="Polar residues" evidence="3">
    <location>
        <begin position="693"/>
        <end position="709"/>
    </location>
</feature>
<dbReference type="InterPro" id="IPR011010">
    <property type="entry name" value="DNA_brk_join_enz"/>
</dbReference>
<dbReference type="AlphaFoldDB" id="A0A2A2J6A7"/>
<feature type="region of interest" description="Disordered" evidence="3">
    <location>
        <begin position="325"/>
        <end position="431"/>
    </location>
</feature>
<keyword evidence="7" id="KW-1185">Reference proteome</keyword>
<dbReference type="STRING" id="2018661.A0A2A2J6A7"/>
<feature type="transmembrane region" description="Helical" evidence="4">
    <location>
        <begin position="235"/>
        <end position="259"/>
    </location>
</feature>
<feature type="compositionally biased region" description="Basic and acidic residues" evidence="3">
    <location>
        <begin position="335"/>
        <end position="344"/>
    </location>
</feature>
<evidence type="ECO:0000313" key="6">
    <source>
        <dbReference type="EMBL" id="PAV57306.1"/>
    </source>
</evidence>
<feature type="domain" description="Core-binding (CB)" evidence="5">
    <location>
        <begin position="755"/>
        <end position="829"/>
    </location>
</feature>
<feature type="transmembrane region" description="Helical" evidence="4">
    <location>
        <begin position="144"/>
        <end position="162"/>
    </location>
</feature>
<keyword evidence="4" id="KW-0472">Membrane</keyword>
<sequence length="1049" mass="120385">MVHGYHVPLWAKNPTLHTYVDIFRGMKDGIFDLTLNGTCQFWAESVSESTFLLFFSTFTILFYIVILSSIIYLQNRWTVFTSFLCVLAIEGVVQECVLKGHGERFMAWQSMATFCLELCPIIVLVYSIIIFLRAIEKDIKIVRITFYCGAVISIVWSFTIAYKHHDGSMRRVWIDQYYKEGYTYFWSLLREPILMSFPILTLIIYMLSLLIKFLKEISTQNFSSRDGNDENQYVSFYHEAIFVFLKTNMNAVVIIFTLWIPKKYYNFPKDDESMAVGGYFVRVFMPASTPFLLLCCFSQWRYLMLNSAKSCFIRIRDIVIRKHEMSPTRGRKRERGLSRERRSDSSSSGHSHHRETPDRSRSSEREASSGELRYSGPGSEGSDRRSASRSPRRSTISPERSPPRKRELPRCPKRDEFWGASSVVPPPPKIAKPVERPRVELSRAALDRFTEAAAGKTLQRDLRMALIQDLPLVNSPLAVPPKIDEQLKAVFKERDASVRLYFGELQRIHATFLDILNIKEMVVKLGSEDGSPLPAATVGYLEVMADLISTQIKDLVRLEREALLFQANVKPRQVMPSYGRLPLEGSWFVMSPSDQVVPELFGTALRNELQSGDSSLLKAMERFKSNQGTRTQFRGKKRSIPSFRPLRREARLVCPELEGPLRLRLPPVQFDFEDSAKGERRGSKPHPSDPNVEESSMASSRSPNVRRTSSPPPETVRPSDLTQRRTTHSVRTEILSPPRMEDLPRGWGDWGLEEEAASTILASWAKGTLRQYNSCLKAWQKFCTEIDYPLTPNEISLINFLSYLKRKGLGFASISSHKSALLSFFEFHSEKARGLQSSVMLARFMKGLFREIPPKTKYASTWDPEQVLSLLESWPENKELTLKKLSLKLCFLLSICSPRRVSEIAHLSLDHLQKDAQTWTFFLEYRNKNRSAGPAHKAEYEAFNDNHSICPLRCLAEYVRRTQELREGEPQLLISHTNFKAITSSTVARWIKDILGLAGINSSFGAHSTRQKDGFSNRSKMQENKPVRGRQERNAMQQRGKMGARFRRK</sequence>